<feature type="signal peptide" evidence="2">
    <location>
        <begin position="1"/>
        <end position="23"/>
    </location>
</feature>
<evidence type="ECO:0000313" key="4">
    <source>
        <dbReference type="Proteomes" id="UP000472320"/>
    </source>
</evidence>
<dbReference type="RefSeq" id="WP_155453466.1">
    <property type="nucleotide sequence ID" value="NZ_WNKX01000005.1"/>
</dbReference>
<dbReference type="OrthoDB" id="8774663at2"/>
<reference evidence="3 4" key="1">
    <citation type="submission" date="2019-11" db="EMBL/GenBank/DDBJ databases">
        <title>Type strains purchased from KCTC, JCM and DSMZ.</title>
        <authorList>
            <person name="Lu H."/>
        </authorList>
    </citation>
    <scope>NUCLEOTIDE SEQUENCE [LARGE SCALE GENOMIC DNA]</scope>
    <source>
        <strain evidence="3 4">JCM 31587</strain>
    </source>
</reference>
<name>A0A6L6QFT8_9BURK</name>
<protein>
    <recommendedName>
        <fullName evidence="5">Secreted protein</fullName>
    </recommendedName>
</protein>
<evidence type="ECO:0000313" key="3">
    <source>
        <dbReference type="EMBL" id="MTW10513.1"/>
    </source>
</evidence>
<feature type="compositionally biased region" description="Polar residues" evidence="1">
    <location>
        <begin position="31"/>
        <end position="43"/>
    </location>
</feature>
<gene>
    <name evidence="3" type="ORF">GM658_07835</name>
</gene>
<proteinExistence type="predicted"/>
<keyword evidence="4" id="KW-1185">Reference proteome</keyword>
<dbReference type="EMBL" id="WNKX01000005">
    <property type="protein sequence ID" value="MTW10513.1"/>
    <property type="molecule type" value="Genomic_DNA"/>
</dbReference>
<sequence length="271" mass="30208">MRQVTLATALSLVLAPSFGFTRADLGDPDVTSETRANTSSTSKDPNDAIDREAKERIDQIRSGSDDRQRWKKVKLYSDAPDPKRLIMPLLTGSNTMLSLDPTSGKITIASPEQKHVFEFAPAKGSPDNPCPLYIVQVIDASKEHALIRKTCPKFEYKPGRSFKSYDYYLYDRQTATMRDIWSASAMENLSLLQSPSPELSVSNTADGYKFQWKGEVASGGSMTMYNFNNMYIRQRNKDGKLELVCKDMLSGKQGEVESNRCEGGVLPLVPN</sequence>
<organism evidence="3 4">
    <name type="scientific">Massilia eburnea</name>
    <dbReference type="NCBI Taxonomy" id="1776165"/>
    <lineage>
        <taxon>Bacteria</taxon>
        <taxon>Pseudomonadati</taxon>
        <taxon>Pseudomonadota</taxon>
        <taxon>Betaproteobacteria</taxon>
        <taxon>Burkholderiales</taxon>
        <taxon>Oxalobacteraceae</taxon>
        <taxon>Telluria group</taxon>
        <taxon>Massilia</taxon>
    </lineage>
</organism>
<keyword evidence="2" id="KW-0732">Signal</keyword>
<accession>A0A6L6QFT8</accession>
<dbReference type="AlphaFoldDB" id="A0A6L6QFT8"/>
<feature type="region of interest" description="Disordered" evidence="1">
    <location>
        <begin position="24"/>
        <end position="48"/>
    </location>
</feature>
<evidence type="ECO:0008006" key="5">
    <source>
        <dbReference type="Google" id="ProtNLM"/>
    </source>
</evidence>
<evidence type="ECO:0000256" key="1">
    <source>
        <dbReference type="SAM" id="MobiDB-lite"/>
    </source>
</evidence>
<dbReference type="Proteomes" id="UP000472320">
    <property type="component" value="Unassembled WGS sequence"/>
</dbReference>
<evidence type="ECO:0000256" key="2">
    <source>
        <dbReference type="SAM" id="SignalP"/>
    </source>
</evidence>
<comment type="caution">
    <text evidence="3">The sequence shown here is derived from an EMBL/GenBank/DDBJ whole genome shotgun (WGS) entry which is preliminary data.</text>
</comment>
<feature type="chain" id="PRO_5027068381" description="Secreted protein" evidence="2">
    <location>
        <begin position="24"/>
        <end position="271"/>
    </location>
</feature>